<proteinExistence type="predicted"/>
<sequence>MSNITRKHLREFLEAMDNLAEPDAAARLHQAQMLSACAVPDDLVRVIAKIGAQGRVGMDDLNVIAGLGYALPRPQPMPHDRDEIVDALVRGIPDLPSGVGGGILVHIDDLRHVIRRAYDLGRIT</sequence>
<name>A0A2Z4Q5V6_9CAUD</name>
<evidence type="ECO:0000313" key="2">
    <source>
        <dbReference type="Proteomes" id="UP000251466"/>
    </source>
</evidence>
<dbReference type="Proteomes" id="UP000251466">
    <property type="component" value="Segment"/>
</dbReference>
<dbReference type="KEGG" id="vg:54993415"/>
<evidence type="ECO:0000313" key="1">
    <source>
        <dbReference type="EMBL" id="AWY05442.1"/>
    </source>
</evidence>
<protein>
    <submittedName>
        <fullName evidence="1">Uncharacterized protein</fullName>
    </submittedName>
</protein>
<dbReference type="GeneID" id="54993415"/>
<gene>
    <name evidence="1" type="primary">92</name>
    <name evidence="1" type="ORF">SEA_METAMORPHOO_92</name>
</gene>
<keyword evidence="2" id="KW-1185">Reference proteome</keyword>
<dbReference type="EMBL" id="MH271304">
    <property type="protein sequence ID" value="AWY05442.1"/>
    <property type="molecule type" value="Genomic_DNA"/>
</dbReference>
<reference evidence="1 2" key="1">
    <citation type="submission" date="2018-04" db="EMBL/GenBank/DDBJ databases">
        <authorList>
            <person name="Harrington T."/>
            <person name="Washburn E."/>
            <person name="Bricker J."/>
            <person name="McKinney A."/>
            <person name="Betsko A.J."/>
            <person name="Garlena R.A."/>
            <person name="Russell D.A."/>
            <person name="Pope W.A."/>
            <person name="Jacobs-Sera D."/>
            <person name="Hatfull G.F."/>
        </authorList>
    </citation>
    <scope>NUCLEOTIDE SEQUENCE [LARGE SCALE GENOMIC DNA]</scope>
</reference>
<organism evidence="1 2">
    <name type="scientific">Microbacterium phage Metamorphoo</name>
    <dbReference type="NCBI Taxonomy" id="2201437"/>
    <lineage>
        <taxon>Viruses</taxon>
        <taxon>Duplodnaviria</taxon>
        <taxon>Heunggongvirae</taxon>
        <taxon>Uroviricota</taxon>
        <taxon>Caudoviricetes</taxon>
        <taxon>Hodgkinviridae</taxon>
        <taxon>Metamorphoovirus</taxon>
        <taxon>Metamorphoovirus metamorphoo</taxon>
    </lineage>
</organism>
<dbReference type="RefSeq" id="YP_009802862.1">
    <property type="nucleotide sequence ID" value="NC_047988.1"/>
</dbReference>
<accession>A0A2Z4Q5V6</accession>